<dbReference type="PANTHER" id="PTHR11215">
    <property type="entry name" value="METAL DEPENDENT HYDROLASE - RELATED"/>
    <property type="match status" value="1"/>
</dbReference>
<dbReference type="Proteomes" id="UP000284706">
    <property type="component" value="Unassembled WGS sequence"/>
</dbReference>
<feature type="region of interest" description="Disordered" evidence="2">
    <location>
        <begin position="89"/>
        <end position="150"/>
    </location>
</feature>
<dbReference type="OrthoDB" id="10265310at2759"/>
<protein>
    <recommendedName>
        <fullName evidence="6">Metal-dependent protein hydrolase</fullName>
    </recommendedName>
</protein>
<dbReference type="STRING" id="231916.A0A409VBQ5"/>
<comment type="caution">
    <text evidence="4">The sequence shown here is derived from an EMBL/GenBank/DDBJ whole genome shotgun (WGS) entry which is preliminary data.</text>
</comment>
<feature type="compositionally biased region" description="Low complexity" evidence="2">
    <location>
        <begin position="95"/>
        <end position="110"/>
    </location>
</feature>
<proteinExistence type="inferred from homology"/>
<evidence type="ECO:0008006" key="6">
    <source>
        <dbReference type="Google" id="ProtNLM"/>
    </source>
</evidence>
<feature type="region of interest" description="Disordered" evidence="2">
    <location>
        <begin position="21"/>
        <end position="45"/>
    </location>
</feature>
<dbReference type="PANTHER" id="PTHR11215:SF1">
    <property type="entry name" value="MYG1 EXONUCLEASE"/>
    <property type="match status" value="1"/>
</dbReference>
<dbReference type="GO" id="GO:0005737">
    <property type="term" value="C:cytoplasm"/>
    <property type="evidence" value="ECO:0007669"/>
    <property type="project" value="TreeGrafter"/>
</dbReference>
<evidence type="ECO:0000256" key="1">
    <source>
        <dbReference type="ARBA" id="ARBA00010105"/>
    </source>
</evidence>
<dbReference type="AlphaFoldDB" id="A0A409VBQ5"/>
<evidence type="ECO:0000256" key="3">
    <source>
        <dbReference type="SAM" id="SignalP"/>
    </source>
</evidence>
<dbReference type="InterPro" id="IPR003226">
    <property type="entry name" value="MYG1_exonuclease"/>
</dbReference>
<dbReference type="EMBL" id="NHYE01005667">
    <property type="protein sequence ID" value="PPQ64441.1"/>
    <property type="molecule type" value="Genomic_DNA"/>
</dbReference>
<keyword evidence="3" id="KW-0732">Signal</keyword>
<feature type="compositionally biased region" description="Low complexity" evidence="2">
    <location>
        <begin position="129"/>
        <end position="140"/>
    </location>
</feature>
<dbReference type="Pfam" id="PF03690">
    <property type="entry name" value="MYG1_exonuc"/>
    <property type="match status" value="1"/>
</dbReference>
<comment type="similarity">
    <text evidence="1">Belongs to the MYG1 family.</text>
</comment>
<dbReference type="FunCoup" id="A0A409VBQ5">
    <property type="interactions" value="962"/>
</dbReference>
<organism evidence="4 5">
    <name type="scientific">Gymnopilus dilepis</name>
    <dbReference type="NCBI Taxonomy" id="231916"/>
    <lineage>
        <taxon>Eukaryota</taxon>
        <taxon>Fungi</taxon>
        <taxon>Dikarya</taxon>
        <taxon>Basidiomycota</taxon>
        <taxon>Agaricomycotina</taxon>
        <taxon>Agaricomycetes</taxon>
        <taxon>Agaricomycetidae</taxon>
        <taxon>Agaricales</taxon>
        <taxon>Agaricineae</taxon>
        <taxon>Hymenogastraceae</taxon>
        <taxon>Gymnopilus</taxon>
    </lineage>
</organism>
<dbReference type="InParanoid" id="A0A409VBQ5"/>
<reference evidence="4 5" key="1">
    <citation type="journal article" date="2018" name="Evol. Lett.">
        <title>Horizontal gene cluster transfer increased hallucinogenic mushroom diversity.</title>
        <authorList>
            <person name="Reynolds H.T."/>
            <person name="Vijayakumar V."/>
            <person name="Gluck-Thaler E."/>
            <person name="Korotkin H.B."/>
            <person name="Matheny P.B."/>
            <person name="Slot J.C."/>
        </authorList>
    </citation>
    <scope>NUCLEOTIDE SEQUENCE [LARGE SCALE GENOMIC DNA]</scope>
    <source>
        <strain evidence="4 5">SRW20</strain>
    </source>
</reference>
<accession>A0A409VBQ5</accession>
<keyword evidence="5" id="KW-1185">Reference proteome</keyword>
<feature type="signal peptide" evidence="3">
    <location>
        <begin position="1"/>
        <end position="16"/>
    </location>
</feature>
<name>A0A409VBQ5_9AGAR</name>
<sequence>MNILLAVLLLPLLALAQSSSSSGNAPSGSSSGSSQPPASSSSSAPASTAFTTIVSTAISSIPTIIVSGGNRVETTIVSTSVFSTVEAITTGGSGSSSNASTSSSSSTSSSPLPTAPTNVNGGGQGGAPFPGASGANGAFGPDDGTFMSALDSPEVKRPKMIKTIGTHNGTFHCDEALAVFMLRQTSTYRDAQLKRTRDPAVLATCDIVVDVGAVYDESKQLFDHHQRGFTEVFGHGFETKLSSAGLVYKHFGQEIIANRVQLPVSDSKVNVLWLKVYKVVIIVCLDVSSQLKLSAKEFIEAIDAIDNGISQYPTDIKPRYRNRTDLSSRVGALNPWWNQSTDAQTVDGLFEKASALTGQEFLGKLDYYANAWLPARDLLIASVSASKKAVDPSGKIILFEQFLPWKEHLFELEADESVADIQPGQAIYVIYPDETAGNWRVQAVPLTPESFESRKALPEVWRGLRDEELSKASGIDGGIFIHASGFIGGNKTKEGALKIAQKALEM</sequence>
<evidence type="ECO:0000313" key="4">
    <source>
        <dbReference type="EMBL" id="PPQ64441.1"/>
    </source>
</evidence>
<evidence type="ECO:0000256" key="2">
    <source>
        <dbReference type="SAM" id="MobiDB-lite"/>
    </source>
</evidence>
<gene>
    <name evidence="4" type="ORF">CVT26_002148</name>
</gene>
<dbReference type="GO" id="GO:0005634">
    <property type="term" value="C:nucleus"/>
    <property type="evidence" value="ECO:0007669"/>
    <property type="project" value="TreeGrafter"/>
</dbReference>
<evidence type="ECO:0000313" key="5">
    <source>
        <dbReference type="Proteomes" id="UP000284706"/>
    </source>
</evidence>
<feature type="chain" id="PRO_5019292461" description="Metal-dependent protein hydrolase" evidence="3">
    <location>
        <begin position="17"/>
        <end position="506"/>
    </location>
</feature>